<reference evidence="4" key="1">
    <citation type="journal article" date="2014" name="Front. Microbiol.">
        <title>High frequency of phylogenetically diverse reductive dehalogenase-homologous genes in deep subseafloor sedimentary metagenomes.</title>
        <authorList>
            <person name="Kawai M."/>
            <person name="Futagami T."/>
            <person name="Toyoda A."/>
            <person name="Takaki Y."/>
            <person name="Nishi S."/>
            <person name="Hori S."/>
            <person name="Arai W."/>
            <person name="Tsubouchi T."/>
            <person name="Morono Y."/>
            <person name="Uchiyama I."/>
            <person name="Ito T."/>
            <person name="Fujiyama A."/>
            <person name="Inagaki F."/>
            <person name="Takami H."/>
        </authorList>
    </citation>
    <scope>NUCLEOTIDE SEQUENCE</scope>
    <source>
        <strain evidence="4">Expedition CK06-06</strain>
    </source>
</reference>
<comment type="caution">
    <text evidence="4">The sequence shown here is derived from an EMBL/GenBank/DDBJ whole genome shotgun (WGS) entry which is preliminary data.</text>
</comment>
<evidence type="ECO:0000313" key="4">
    <source>
        <dbReference type="EMBL" id="GAI36292.1"/>
    </source>
</evidence>
<name>X1MX49_9ZZZZ</name>
<keyword evidence="3" id="KW-0411">Iron-sulfur</keyword>
<organism evidence="4">
    <name type="scientific">marine sediment metagenome</name>
    <dbReference type="NCBI Taxonomy" id="412755"/>
    <lineage>
        <taxon>unclassified sequences</taxon>
        <taxon>metagenomes</taxon>
        <taxon>ecological metagenomes</taxon>
    </lineage>
</organism>
<dbReference type="EMBL" id="BARV01023398">
    <property type="protein sequence ID" value="GAI36292.1"/>
    <property type="molecule type" value="Genomic_DNA"/>
</dbReference>
<evidence type="ECO:0000256" key="3">
    <source>
        <dbReference type="ARBA" id="ARBA00023014"/>
    </source>
</evidence>
<dbReference type="InterPro" id="IPR041921">
    <property type="entry name" value="NuoE_N"/>
</dbReference>
<dbReference type="AlphaFoldDB" id="X1MX49"/>
<keyword evidence="1" id="KW-0479">Metal-binding</keyword>
<protein>
    <submittedName>
        <fullName evidence="4">Uncharacterized protein</fullName>
    </submittedName>
</protein>
<evidence type="ECO:0000256" key="1">
    <source>
        <dbReference type="ARBA" id="ARBA00022723"/>
    </source>
</evidence>
<accession>X1MX49</accession>
<evidence type="ECO:0000256" key="2">
    <source>
        <dbReference type="ARBA" id="ARBA00023004"/>
    </source>
</evidence>
<dbReference type="GO" id="GO:0046872">
    <property type="term" value="F:metal ion binding"/>
    <property type="evidence" value="ECO:0007669"/>
    <property type="project" value="UniProtKB-KW"/>
</dbReference>
<dbReference type="GO" id="GO:0051536">
    <property type="term" value="F:iron-sulfur cluster binding"/>
    <property type="evidence" value="ECO:0007669"/>
    <property type="project" value="UniProtKB-KW"/>
</dbReference>
<proteinExistence type="predicted"/>
<dbReference type="Gene3D" id="1.10.10.1590">
    <property type="entry name" value="NADH-quinone oxidoreductase subunit E"/>
    <property type="match status" value="1"/>
</dbReference>
<gene>
    <name evidence="4" type="ORF">S06H3_38392</name>
</gene>
<feature type="non-terminal residue" evidence="4">
    <location>
        <position position="123"/>
    </location>
</feature>
<sequence>MTEEQRSILSRIQKDANLSKTEILLKGLELLSEYYSLGLDTPPLSLELKRLEEDVVHHTEALKRIRRREDTLKEIIRELHDIDGIVDRYGGDPNALIQILLDIQKRFGWISKLAVMWISKRLR</sequence>
<keyword evidence="2" id="KW-0408">Iron</keyword>